<feature type="compositionally biased region" description="Basic and acidic residues" evidence="1">
    <location>
        <begin position="10"/>
        <end position="29"/>
    </location>
</feature>
<proteinExistence type="predicted"/>
<evidence type="ECO:0000256" key="1">
    <source>
        <dbReference type="SAM" id="MobiDB-lite"/>
    </source>
</evidence>
<accession>X1TP18</accession>
<comment type="caution">
    <text evidence="2">The sequence shown here is derived from an EMBL/GenBank/DDBJ whole genome shotgun (WGS) entry which is preliminary data.</text>
</comment>
<organism evidence="2">
    <name type="scientific">marine sediment metagenome</name>
    <dbReference type="NCBI Taxonomy" id="412755"/>
    <lineage>
        <taxon>unclassified sequences</taxon>
        <taxon>metagenomes</taxon>
        <taxon>ecological metagenomes</taxon>
    </lineage>
</organism>
<dbReference type="EMBL" id="BARW01025297">
    <property type="protein sequence ID" value="GAJ07058.1"/>
    <property type="molecule type" value="Genomic_DNA"/>
</dbReference>
<feature type="region of interest" description="Disordered" evidence="1">
    <location>
        <begin position="1"/>
        <end position="36"/>
    </location>
</feature>
<reference evidence="2" key="1">
    <citation type="journal article" date="2014" name="Front. Microbiol.">
        <title>High frequency of phylogenetically diverse reductive dehalogenase-homologous genes in deep subseafloor sedimentary metagenomes.</title>
        <authorList>
            <person name="Kawai M."/>
            <person name="Futagami T."/>
            <person name="Toyoda A."/>
            <person name="Takaki Y."/>
            <person name="Nishi S."/>
            <person name="Hori S."/>
            <person name="Arai W."/>
            <person name="Tsubouchi T."/>
            <person name="Morono Y."/>
            <person name="Uchiyama I."/>
            <person name="Ito T."/>
            <person name="Fujiyama A."/>
            <person name="Inagaki F."/>
            <person name="Takami H."/>
        </authorList>
    </citation>
    <scope>NUCLEOTIDE SEQUENCE</scope>
    <source>
        <strain evidence="2">Expedition CK06-06</strain>
    </source>
</reference>
<feature type="non-terminal residue" evidence="2">
    <location>
        <position position="1"/>
    </location>
</feature>
<evidence type="ECO:0000313" key="2">
    <source>
        <dbReference type="EMBL" id="GAJ07058.1"/>
    </source>
</evidence>
<protein>
    <submittedName>
        <fullName evidence="2">Uncharacterized protein</fullName>
    </submittedName>
</protein>
<gene>
    <name evidence="2" type="ORF">S12H4_41502</name>
</gene>
<name>X1TP18_9ZZZZ</name>
<dbReference type="AlphaFoldDB" id="X1TP18"/>
<sequence length="36" mass="3849">VSNSLNFSVLERKNPKENTEKDSGAKIKESISGGGK</sequence>